<dbReference type="SUPFAM" id="SSF56399">
    <property type="entry name" value="ADP-ribosylation"/>
    <property type="match status" value="1"/>
</dbReference>
<dbReference type="AlphaFoldDB" id="A0A9D3M7P6"/>
<dbReference type="Gene3D" id="3.90.175.10">
    <property type="entry name" value="Diphtheria Toxin, domain 1"/>
    <property type="match status" value="1"/>
</dbReference>
<sequence>MWVAMAGSGGGFGDEGEEIAFEEIAVSDDECDSLMRDRCTRKIIKNKDHQFLVVEPNGSLKFEYRNDVSDDSCFLFQMYKNNCQSTPRGVAIIIHVLLNEQQCVLSCVEEGNQKYVYAKQPESPLPDIIEDSQHEAVFFLQRGGRGCERVICSAPNLKGNIDRKRHLKRFLALEAFWKPVVVLLSQGFSLKLKMPVTFSGWQVVEGRKPLHGGEEPMGGQVYTMYHGTHIKNATTIITQGFQRSQDGLLGAGVYISRNKDKAKCYPLKVDKKDKVVFKLRVNVGKVKKIDCDNHPLQKSWHQNGYDCAWVPPKSNISSIKSGREEDCVWDPNNIKIVDVACCMDRVKCKDLRKLIKSQRMSGEECTYCLQDMGTGPHPIQNCWQCNKSICPFQRKHFCEQN</sequence>
<proteinExistence type="inferred from homology"/>
<evidence type="ECO:0000313" key="3">
    <source>
        <dbReference type="EMBL" id="KAG5844006.1"/>
    </source>
</evidence>
<organism evidence="3 4">
    <name type="scientific">Anguilla anguilla</name>
    <name type="common">European freshwater eel</name>
    <name type="synonym">Muraena anguilla</name>
    <dbReference type="NCBI Taxonomy" id="7936"/>
    <lineage>
        <taxon>Eukaryota</taxon>
        <taxon>Metazoa</taxon>
        <taxon>Chordata</taxon>
        <taxon>Craniata</taxon>
        <taxon>Vertebrata</taxon>
        <taxon>Euteleostomi</taxon>
        <taxon>Actinopterygii</taxon>
        <taxon>Neopterygii</taxon>
        <taxon>Teleostei</taxon>
        <taxon>Anguilliformes</taxon>
        <taxon>Anguillidae</taxon>
        <taxon>Anguilla</taxon>
    </lineage>
</organism>
<dbReference type="InterPro" id="IPR012317">
    <property type="entry name" value="Poly(ADP-ribose)pol_cat_dom"/>
</dbReference>
<feature type="domain" description="PARP catalytic" evidence="2">
    <location>
        <begin position="220"/>
        <end position="315"/>
    </location>
</feature>
<evidence type="ECO:0000256" key="1">
    <source>
        <dbReference type="ARBA" id="ARBA00024347"/>
    </source>
</evidence>
<evidence type="ECO:0000313" key="4">
    <source>
        <dbReference type="Proteomes" id="UP001044222"/>
    </source>
</evidence>
<keyword evidence="4" id="KW-1185">Reference proteome</keyword>
<dbReference type="SUPFAM" id="SSF50353">
    <property type="entry name" value="Cytokine"/>
    <property type="match status" value="1"/>
</dbReference>
<dbReference type="Proteomes" id="UP001044222">
    <property type="component" value="Chromosome 8"/>
</dbReference>
<evidence type="ECO:0000259" key="2">
    <source>
        <dbReference type="Pfam" id="PF00644"/>
    </source>
</evidence>
<reference evidence="3" key="1">
    <citation type="submission" date="2021-01" db="EMBL/GenBank/DDBJ databases">
        <title>A chromosome-scale assembly of European eel, Anguilla anguilla.</title>
        <authorList>
            <person name="Henkel C."/>
            <person name="Jong-Raadsen S.A."/>
            <person name="Dufour S."/>
            <person name="Weltzien F.-A."/>
            <person name="Palstra A.P."/>
            <person name="Pelster B."/>
            <person name="Spaink H.P."/>
            <person name="Van Den Thillart G.E."/>
            <person name="Jansen H."/>
            <person name="Zahm M."/>
            <person name="Klopp C."/>
            <person name="Cedric C."/>
            <person name="Louis A."/>
            <person name="Berthelot C."/>
            <person name="Parey E."/>
            <person name="Roest Crollius H."/>
            <person name="Montfort J."/>
            <person name="Robinson-Rechavi M."/>
            <person name="Bucao C."/>
            <person name="Bouchez O."/>
            <person name="Gislard M."/>
            <person name="Lluch J."/>
            <person name="Milhes M."/>
            <person name="Lampietro C."/>
            <person name="Lopez Roques C."/>
            <person name="Donnadieu C."/>
            <person name="Braasch I."/>
            <person name="Desvignes T."/>
            <person name="Postlethwait J."/>
            <person name="Bobe J."/>
            <person name="Guiguen Y."/>
            <person name="Dirks R."/>
        </authorList>
    </citation>
    <scope>NUCLEOTIDE SEQUENCE</scope>
    <source>
        <strain evidence="3">Tag_6206</strain>
        <tissue evidence="3">Liver</tissue>
    </source>
</reference>
<dbReference type="InterPro" id="IPR008996">
    <property type="entry name" value="IL1/FGF"/>
</dbReference>
<accession>A0A9D3M7P6</accession>
<dbReference type="PANTHER" id="PTHR36542">
    <property type="entry name" value="GIG2-LIKE PROTEIN DRED-RELATED"/>
    <property type="match status" value="1"/>
</dbReference>
<name>A0A9D3M7P6_ANGAN</name>
<dbReference type="Pfam" id="PF00644">
    <property type="entry name" value="PARP"/>
    <property type="match status" value="1"/>
</dbReference>
<comment type="caution">
    <text evidence="3">The sequence shown here is derived from an EMBL/GenBank/DDBJ whole genome shotgun (WGS) entry which is preliminary data.</text>
</comment>
<gene>
    <name evidence="3" type="ORF">ANANG_G00156890</name>
</gene>
<dbReference type="EMBL" id="JAFIRN010000008">
    <property type="protein sequence ID" value="KAG5844006.1"/>
    <property type="molecule type" value="Genomic_DNA"/>
</dbReference>
<dbReference type="GO" id="GO:0005737">
    <property type="term" value="C:cytoplasm"/>
    <property type="evidence" value="ECO:0007669"/>
    <property type="project" value="TreeGrafter"/>
</dbReference>
<dbReference type="Gene3D" id="2.80.10.50">
    <property type="match status" value="1"/>
</dbReference>
<dbReference type="PANTHER" id="PTHR36542:SF7">
    <property type="entry name" value="GIG2-LIKE PROTEIN DREO"/>
    <property type="match status" value="1"/>
</dbReference>
<dbReference type="GO" id="GO:0003950">
    <property type="term" value="F:NAD+ poly-ADP-ribosyltransferase activity"/>
    <property type="evidence" value="ECO:0007669"/>
    <property type="project" value="InterPro"/>
</dbReference>
<comment type="similarity">
    <text evidence="1">Belongs to the ARTD/PARP family.</text>
</comment>
<protein>
    <recommendedName>
        <fullName evidence="2">PARP catalytic domain-containing protein</fullName>
    </recommendedName>
</protein>